<evidence type="ECO:0000259" key="1">
    <source>
        <dbReference type="Pfam" id="PF00535"/>
    </source>
</evidence>
<dbReference type="Proteomes" id="UP000494216">
    <property type="component" value="Unassembled WGS sequence"/>
</dbReference>
<feature type="domain" description="Glycosyltransferase 2-like" evidence="1">
    <location>
        <begin position="5"/>
        <end position="67"/>
    </location>
</feature>
<dbReference type="InterPro" id="IPR001173">
    <property type="entry name" value="Glyco_trans_2-like"/>
</dbReference>
<keyword evidence="2" id="KW-0808">Transferase</keyword>
<gene>
    <name evidence="2" type="ORF">METHB2_300047</name>
</gene>
<dbReference type="GO" id="GO:0016740">
    <property type="term" value="F:transferase activity"/>
    <property type="evidence" value="ECO:0007669"/>
    <property type="project" value="UniProtKB-KW"/>
</dbReference>
<sequence>MKIIVILAAYNEQRFIRACLDHYLNQGVEVYLIDNESTDATVEIAREYLNKNLLGIETISRNRMFELSKQLR</sequence>
<dbReference type="EMBL" id="CADCXN010000059">
    <property type="protein sequence ID" value="CAA9890969.1"/>
    <property type="molecule type" value="Genomic_DNA"/>
</dbReference>
<organism evidence="2 3">
    <name type="scientific">Candidatus Methylobacter favarea</name>
    <dbReference type="NCBI Taxonomy" id="2707345"/>
    <lineage>
        <taxon>Bacteria</taxon>
        <taxon>Pseudomonadati</taxon>
        <taxon>Pseudomonadota</taxon>
        <taxon>Gammaproteobacteria</taxon>
        <taxon>Methylococcales</taxon>
        <taxon>Methylococcaceae</taxon>
        <taxon>Methylobacter</taxon>
    </lineage>
</organism>
<dbReference type="InterPro" id="IPR029044">
    <property type="entry name" value="Nucleotide-diphossugar_trans"/>
</dbReference>
<protein>
    <submittedName>
        <fullName evidence="2">Glycosyl transferase family 2</fullName>
    </submittedName>
</protein>
<proteinExistence type="predicted"/>
<dbReference type="Gene3D" id="3.90.550.10">
    <property type="entry name" value="Spore Coat Polysaccharide Biosynthesis Protein SpsA, Chain A"/>
    <property type="match status" value="1"/>
</dbReference>
<accession>A0A8S0WAR1</accession>
<evidence type="ECO:0000313" key="3">
    <source>
        <dbReference type="Proteomes" id="UP000494216"/>
    </source>
</evidence>
<dbReference type="SUPFAM" id="SSF53448">
    <property type="entry name" value="Nucleotide-diphospho-sugar transferases"/>
    <property type="match status" value="1"/>
</dbReference>
<name>A0A8S0WAR1_9GAMM</name>
<dbReference type="AlphaFoldDB" id="A0A8S0WAR1"/>
<reference evidence="2 3" key="1">
    <citation type="submission" date="2020-02" db="EMBL/GenBank/DDBJ databases">
        <authorList>
            <person name="Hogendoorn C."/>
        </authorList>
    </citation>
    <scope>NUCLEOTIDE SEQUENCE [LARGE SCALE GENOMIC DNA]</scope>
    <source>
        <strain evidence="2">METHB21</strain>
    </source>
</reference>
<keyword evidence="3" id="KW-1185">Reference proteome</keyword>
<comment type="caution">
    <text evidence="2">The sequence shown here is derived from an EMBL/GenBank/DDBJ whole genome shotgun (WGS) entry which is preliminary data.</text>
</comment>
<evidence type="ECO:0000313" key="2">
    <source>
        <dbReference type="EMBL" id="CAA9890969.1"/>
    </source>
</evidence>
<dbReference type="RefSeq" id="WP_174625872.1">
    <property type="nucleotide sequence ID" value="NZ_CADCXN010000059.1"/>
</dbReference>
<dbReference type="Pfam" id="PF00535">
    <property type="entry name" value="Glycos_transf_2"/>
    <property type="match status" value="1"/>
</dbReference>